<dbReference type="Proteomes" id="UP000448943">
    <property type="component" value="Unassembled WGS sequence"/>
</dbReference>
<sequence>MRGVRNMTKVDQLRGEELIRLILDKDYPQVFALHEYAFQHQLTEEKKKLKQTRKMIGYFNEDKLMAKLEMIDFKIFIDDKEWNMGGIAGVATWPEHRRGNKVKELLLTSLQMLRDQKISISFLHPFQIGFYRKYGWELFSDELQINIPVNELKFMNHLKGQGQVKRVEVTKNLFILNEVYENFAKKYNGMLARSQEWWEDSVLPDQHCASYFNDDAQMLGYILYEIENGKLIVQEFISLSAEAKIGLWNFICQHDSMISEVELTCSNLENILFMLPNPTVKSILHPYFMARIVDIESFLNDYQFNECDESVIIHLTDDFALWNQGTIFIKKGKATFYPVKEGSNCTHPPKKGLHINIGVFTALLFGYKTALELKELGLIHGIDEELNILQSVITKNKTFFYDYF</sequence>
<organism evidence="3 4">
    <name type="scientific">Chengkuizengella marina</name>
    <dbReference type="NCBI Taxonomy" id="2507566"/>
    <lineage>
        <taxon>Bacteria</taxon>
        <taxon>Bacillati</taxon>
        <taxon>Bacillota</taxon>
        <taxon>Bacilli</taxon>
        <taxon>Bacillales</taxon>
        <taxon>Paenibacillaceae</taxon>
        <taxon>Chengkuizengella</taxon>
    </lineage>
</organism>
<evidence type="ECO:0000313" key="4">
    <source>
        <dbReference type="Proteomes" id="UP000448943"/>
    </source>
</evidence>
<comment type="caution">
    <text evidence="3">The sequence shown here is derived from an EMBL/GenBank/DDBJ whole genome shotgun (WGS) entry which is preliminary data.</text>
</comment>
<dbReference type="SUPFAM" id="SSF55729">
    <property type="entry name" value="Acyl-CoA N-acyltransferases (Nat)"/>
    <property type="match status" value="1"/>
</dbReference>
<evidence type="ECO:0000259" key="1">
    <source>
        <dbReference type="Pfam" id="PF13530"/>
    </source>
</evidence>
<dbReference type="GO" id="GO:0030649">
    <property type="term" value="P:aminoglycoside antibiotic catabolic process"/>
    <property type="evidence" value="ECO:0007669"/>
    <property type="project" value="TreeGrafter"/>
</dbReference>
<dbReference type="PANTHER" id="PTHR37817:SF1">
    <property type="entry name" value="N-ACETYLTRANSFERASE EIS"/>
    <property type="match status" value="1"/>
</dbReference>
<name>A0A6N9Q2M8_9BACL</name>
<dbReference type="Gene3D" id="3.40.630.30">
    <property type="match status" value="2"/>
</dbReference>
<dbReference type="AlphaFoldDB" id="A0A6N9Q2M8"/>
<dbReference type="SUPFAM" id="SSF55718">
    <property type="entry name" value="SCP-like"/>
    <property type="match status" value="1"/>
</dbReference>
<dbReference type="Gene3D" id="3.30.1050.10">
    <property type="entry name" value="SCP2 sterol-binding domain"/>
    <property type="match status" value="1"/>
</dbReference>
<dbReference type="Pfam" id="PF17668">
    <property type="entry name" value="Acetyltransf_17"/>
    <property type="match status" value="1"/>
</dbReference>
<accession>A0A6N9Q2M8</accession>
<reference evidence="3 4" key="1">
    <citation type="submission" date="2019-01" db="EMBL/GenBank/DDBJ databases">
        <title>Chengkuizengella sp. nov., isolated from deep-sea sediment of East Pacific Ocean.</title>
        <authorList>
            <person name="Yang J."/>
            <person name="Lai Q."/>
            <person name="Shao Z."/>
        </authorList>
    </citation>
    <scope>NUCLEOTIDE SEQUENCE [LARGE SCALE GENOMIC DNA]</scope>
    <source>
        <strain evidence="3 4">YPA3-1-1</strain>
    </source>
</reference>
<dbReference type="InterPro" id="IPR025559">
    <property type="entry name" value="Eis_dom"/>
</dbReference>
<keyword evidence="4" id="KW-1185">Reference proteome</keyword>
<dbReference type="GO" id="GO:0034069">
    <property type="term" value="F:aminoglycoside N-acetyltransferase activity"/>
    <property type="evidence" value="ECO:0007669"/>
    <property type="project" value="TreeGrafter"/>
</dbReference>
<dbReference type="InterPro" id="IPR016181">
    <property type="entry name" value="Acyl_CoA_acyltransferase"/>
</dbReference>
<evidence type="ECO:0000259" key="2">
    <source>
        <dbReference type="Pfam" id="PF17668"/>
    </source>
</evidence>
<protein>
    <submittedName>
        <fullName evidence="3">GNAT family N-acetyltransferase</fullName>
    </submittedName>
</protein>
<dbReference type="Pfam" id="PF13527">
    <property type="entry name" value="Acetyltransf_9"/>
    <property type="match status" value="1"/>
</dbReference>
<dbReference type="EMBL" id="SIJB01000017">
    <property type="protein sequence ID" value="NBI28698.1"/>
    <property type="molecule type" value="Genomic_DNA"/>
</dbReference>
<gene>
    <name evidence="3" type="ORF">ERL59_06985</name>
</gene>
<dbReference type="InterPro" id="IPR041380">
    <property type="entry name" value="Acetyltransf_17"/>
</dbReference>
<dbReference type="InterPro" id="IPR051554">
    <property type="entry name" value="Acetyltransferase_Eis"/>
</dbReference>
<feature type="domain" description="Enhanced intracellular survival protein" evidence="1">
    <location>
        <begin position="296"/>
        <end position="400"/>
    </location>
</feature>
<feature type="domain" description="Eis-like acetyltransferase" evidence="2">
    <location>
        <begin position="189"/>
        <end position="292"/>
    </location>
</feature>
<proteinExistence type="predicted"/>
<dbReference type="InterPro" id="IPR036527">
    <property type="entry name" value="SCP2_sterol-bd_dom_sf"/>
</dbReference>
<dbReference type="Pfam" id="PF13530">
    <property type="entry name" value="SCP2_2"/>
    <property type="match status" value="1"/>
</dbReference>
<keyword evidence="3" id="KW-0808">Transferase</keyword>
<evidence type="ECO:0000313" key="3">
    <source>
        <dbReference type="EMBL" id="NBI28698.1"/>
    </source>
</evidence>
<dbReference type="PANTHER" id="PTHR37817">
    <property type="entry name" value="N-ACETYLTRANSFERASE EIS"/>
    <property type="match status" value="1"/>
</dbReference>